<keyword evidence="1" id="KW-0540">Nuclease</keyword>
<organism evidence="1 2">
    <name type="scientific">Streptomyces apricus</name>
    <dbReference type="NCBI Taxonomy" id="1828112"/>
    <lineage>
        <taxon>Bacteria</taxon>
        <taxon>Bacillati</taxon>
        <taxon>Actinomycetota</taxon>
        <taxon>Actinomycetes</taxon>
        <taxon>Kitasatosporales</taxon>
        <taxon>Streptomycetaceae</taxon>
        <taxon>Streptomyces</taxon>
    </lineage>
</organism>
<sequence length="83" mass="9133">AEGEGVGAYEDVPGFCRSVPLAELREHEFVLTPGRYVGAAEAEVDPDAEPVEERVARLTKELFGLFEESGRLEDAVRMQLGRI</sequence>
<feature type="non-terminal residue" evidence="1">
    <location>
        <position position="1"/>
    </location>
</feature>
<dbReference type="EMBL" id="VDFC01000106">
    <property type="protein sequence ID" value="KAA0917842.1"/>
    <property type="molecule type" value="Genomic_DNA"/>
</dbReference>
<keyword evidence="2" id="KW-1185">Reference proteome</keyword>
<name>A0A5A9ZLJ1_9ACTN</name>
<keyword evidence="1" id="KW-0378">Hydrolase</keyword>
<gene>
    <name evidence="1" type="ORF">FGF04_37965</name>
</gene>
<dbReference type="GO" id="GO:0004519">
    <property type="term" value="F:endonuclease activity"/>
    <property type="evidence" value="ECO:0007669"/>
    <property type="project" value="UniProtKB-KW"/>
</dbReference>
<dbReference type="InterPro" id="IPR029063">
    <property type="entry name" value="SAM-dependent_MTases_sf"/>
</dbReference>
<keyword evidence="1" id="KW-0255">Endonuclease</keyword>
<proteinExistence type="predicted"/>
<reference evidence="1 2" key="1">
    <citation type="submission" date="2019-05" db="EMBL/GenBank/DDBJ databases">
        <authorList>
            <person name="Hariharan J."/>
            <person name="Choudoir M.J."/>
            <person name="Diebold P."/>
            <person name="Panke-Buisse K."/>
            <person name="Buckley D.H."/>
        </authorList>
    </citation>
    <scope>NUCLEOTIDE SEQUENCE [LARGE SCALE GENOMIC DNA]</scope>
    <source>
        <strain evidence="1 2">SUN51</strain>
    </source>
</reference>
<accession>A0A5A9ZLJ1</accession>
<protein>
    <submittedName>
        <fullName evidence="1">Restriction endonuclease subunit M</fullName>
    </submittedName>
</protein>
<dbReference type="AlphaFoldDB" id="A0A5A9ZLJ1"/>
<dbReference type="SUPFAM" id="SSF53335">
    <property type="entry name" value="S-adenosyl-L-methionine-dependent methyltransferases"/>
    <property type="match status" value="1"/>
</dbReference>
<dbReference type="Proteomes" id="UP000324965">
    <property type="component" value="Unassembled WGS sequence"/>
</dbReference>
<evidence type="ECO:0000313" key="1">
    <source>
        <dbReference type="EMBL" id="KAA0917842.1"/>
    </source>
</evidence>
<comment type="caution">
    <text evidence="1">The sequence shown here is derived from an EMBL/GenBank/DDBJ whole genome shotgun (WGS) entry which is preliminary data.</text>
</comment>
<evidence type="ECO:0000313" key="2">
    <source>
        <dbReference type="Proteomes" id="UP000324965"/>
    </source>
</evidence>